<protein>
    <submittedName>
        <fullName evidence="1">Uncharacterized protein</fullName>
    </submittedName>
</protein>
<dbReference type="EMBL" id="JACSDY010000002">
    <property type="protein sequence ID" value="KAF7435187.1"/>
    <property type="molecule type" value="Genomic_DNA"/>
</dbReference>
<accession>A0A834UF33</accession>
<comment type="caution">
    <text evidence="1">The sequence shown here is derived from an EMBL/GenBank/DDBJ whole genome shotgun (WGS) entry which is preliminary data.</text>
</comment>
<reference evidence="1" key="1">
    <citation type="journal article" date="2020" name="G3 (Bethesda)">
        <title>High-Quality Assemblies for Three Invasive Social Wasps from the &lt;i&gt;Vespula&lt;/i&gt; Genus.</title>
        <authorList>
            <person name="Harrop T.W.R."/>
            <person name="Guhlin J."/>
            <person name="McLaughlin G.M."/>
            <person name="Permina E."/>
            <person name="Stockwell P."/>
            <person name="Gilligan J."/>
            <person name="Le Lec M.F."/>
            <person name="Gruber M.A.M."/>
            <person name="Quinn O."/>
            <person name="Lovegrove M."/>
            <person name="Duncan E.J."/>
            <person name="Remnant E.J."/>
            <person name="Van Eeckhoven J."/>
            <person name="Graham B."/>
            <person name="Knapp R.A."/>
            <person name="Langford K.W."/>
            <person name="Kronenberg Z."/>
            <person name="Press M.O."/>
            <person name="Eacker S.M."/>
            <person name="Wilson-Rankin E.E."/>
            <person name="Purcell J."/>
            <person name="Lester P.J."/>
            <person name="Dearden P.K."/>
        </authorList>
    </citation>
    <scope>NUCLEOTIDE SEQUENCE</scope>
    <source>
        <strain evidence="1">Volc-1</strain>
    </source>
</reference>
<evidence type="ECO:0000313" key="1">
    <source>
        <dbReference type="EMBL" id="KAF7435187.1"/>
    </source>
</evidence>
<sequence length="146" mass="15652">MKERGESEVQTTLTLVTSPDTVVDSALRTFSTGSNVVVVVVVVSSGNNSCNDEEGGEDVDDGGDDGVVVAVPLLTIAANNAMVRRLIVGQVAYEQALQSITADSRRIELDRTLRTPSNPVLDKKGRVASILLQRRPQKSNEYAKIP</sequence>
<organism evidence="1 2">
    <name type="scientific">Vespula pensylvanica</name>
    <name type="common">Western yellow jacket</name>
    <name type="synonym">Wasp</name>
    <dbReference type="NCBI Taxonomy" id="30213"/>
    <lineage>
        <taxon>Eukaryota</taxon>
        <taxon>Metazoa</taxon>
        <taxon>Ecdysozoa</taxon>
        <taxon>Arthropoda</taxon>
        <taxon>Hexapoda</taxon>
        <taxon>Insecta</taxon>
        <taxon>Pterygota</taxon>
        <taxon>Neoptera</taxon>
        <taxon>Endopterygota</taxon>
        <taxon>Hymenoptera</taxon>
        <taxon>Apocrita</taxon>
        <taxon>Aculeata</taxon>
        <taxon>Vespoidea</taxon>
        <taxon>Vespidae</taxon>
        <taxon>Vespinae</taxon>
        <taxon>Vespula</taxon>
    </lineage>
</organism>
<gene>
    <name evidence="1" type="ORF">H0235_003378</name>
</gene>
<name>A0A834UF33_VESPE</name>
<keyword evidence="2" id="KW-1185">Reference proteome</keyword>
<dbReference type="Proteomes" id="UP000600918">
    <property type="component" value="Unassembled WGS sequence"/>
</dbReference>
<evidence type="ECO:0000313" key="2">
    <source>
        <dbReference type="Proteomes" id="UP000600918"/>
    </source>
</evidence>
<proteinExistence type="predicted"/>
<dbReference type="AlphaFoldDB" id="A0A834UF33"/>